<dbReference type="PANTHER" id="PTHR32444">
    <property type="entry name" value="BULB-TYPE LECTIN DOMAIN-CONTAINING PROTEIN"/>
    <property type="match status" value="1"/>
</dbReference>
<proteinExistence type="predicted"/>
<keyword evidence="5" id="KW-1185">Reference proteome</keyword>
<protein>
    <submittedName>
        <fullName evidence="4">G-type lectin S-receptor-like serine/threonine-protein kinase</fullName>
    </submittedName>
</protein>
<reference evidence="4" key="2">
    <citation type="submission" date="2023-06" db="EMBL/GenBank/DDBJ databases">
        <authorList>
            <person name="Ma L."/>
            <person name="Liu K.-W."/>
            <person name="Li Z."/>
            <person name="Hsiao Y.-Y."/>
            <person name="Qi Y."/>
            <person name="Fu T."/>
            <person name="Tang G."/>
            <person name="Zhang D."/>
            <person name="Sun W.-H."/>
            <person name="Liu D.-K."/>
            <person name="Li Y."/>
            <person name="Chen G.-Z."/>
            <person name="Liu X.-D."/>
            <person name="Liao X.-Y."/>
            <person name="Jiang Y.-T."/>
            <person name="Yu X."/>
            <person name="Hao Y."/>
            <person name="Huang J."/>
            <person name="Zhao X.-W."/>
            <person name="Ke S."/>
            <person name="Chen Y.-Y."/>
            <person name="Wu W.-L."/>
            <person name="Hsu J.-L."/>
            <person name="Lin Y.-F."/>
            <person name="Huang M.-D."/>
            <person name="Li C.-Y."/>
            <person name="Huang L."/>
            <person name="Wang Z.-W."/>
            <person name="Zhao X."/>
            <person name="Zhong W.-Y."/>
            <person name="Peng D.-H."/>
            <person name="Ahmad S."/>
            <person name="Lan S."/>
            <person name="Zhang J.-S."/>
            <person name="Tsai W.-C."/>
            <person name="Van De Peer Y."/>
            <person name="Liu Z.-J."/>
        </authorList>
    </citation>
    <scope>NUCLEOTIDE SEQUENCE</scope>
    <source>
        <strain evidence="4">CP</strain>
        <tissue evidence="4">Leaves</tissue>
    </source>
</reference>
<dbReference type="PANTHER" id="PTHR32444:SF247">
    <property type="entry name" value="OS01G0958200 PROTEIN"/>
    <property type="match status" value="1"/>
</dbReference>
<gene>
    <name evidence="4" type="ORF">QJS10_CPB21g00769</name>
</gene>
<reference evidence="4" key="1">
    <citation type="journal article" date="2023" name="Nat. Commun.">
        <title>Diploid and tetraploid genomes of Acorus and the evolution of monocots.</title>
        <authorList>
            <person name="Ma L."/>
            <person name="Liu K.W."/>
            <person name="Li Z."/>
            <person name="Hsiao Y.Y."/>
            <person name="Qi Y."/>
            <person name="Fu T."/>
            <person name="Tang G.D."/>
            <person name="Zhang D."/>
            <person name="Sun W.H."/>
            <person name="Liu D.K."/>
            <person name="Li Y."/>
            <person name="Chen G.Z."/>
            <person name="Liu X.D."/>
            <person name="Liao X.Y."/>
            <person name="Jiang Y.T."/>
            <person name="Yu X."/>
            <person name="Hao Y."/>
            <person name="Huang J."/>
            <person name="Zhao X.W."/>
            <person name="Ke S."/>
            <person name="Chen Y.Y."/>
            <person name="Wu W.L."/>
            <person name="Hsu J.L."/>
            <person name="Lin Y.F."/>
            <person name="Huang M.D."/>
            <person name="Li C.Y."/>
            <person name="Huang L."/>
            <person name="Wang Z.W."/>
            <person name="Zhao X."/>
            <person name="Zhong W.Y."/>
            <person name="Peng D.H."/>
            <person name="Ahmad S."/>
            <person name="Lan S."/>
            <person name="Zhang J.S."/>
            <person name="Tsai W.C."/>
            <person name="Van de Peer Y."/>
            <person name="Liu Z.J."/>
        </authorList>
    </citation>
    <scope>NUCLEOTIDE SEQUENCE</scope>
    <source>
        <strain evidence="4">CP</strain>
    </source>
</reference>
<dbReference type="GO" id="GO:0016301">
    <property type="term" value="F:kinase activity"/>
    <property type="evidence" value="ECO:0007669"/>
    <property type="project" value="UniProtKB-KW"/>
</dbReference>
<dbReference type="InterPro" id="IPR003609">
    <property type="entry name" value="Pan_app"/>
</dbReference>
<evidence type="ECO:0000313" key="5">
    <source>
        <dbReference type="Proteomes" id="UP001180020"/>
    </source>
</evidence>
<organism evidence="4 5">
    <name type="scientific">Acorus calamus</name>
    <name type="common">Sweet flag</name>
    <dbReference type="NCBI Taxonomy" id="4465"/>
    <lineage>
        <taxon>Eukaryota</taxon>
        <taxon>Viridiplantae</taxon>
        <taxon>Streptophyta</taxon>
        <taxon>Embryophyta</taxon>
        <taxon>Tracheophyta</taxon>
        <taxon>Spermatophyta</taxon>
        <taxon>Magnoliopsida</taxon>
        <taxon>Liliopsida</taxon>
        <taxon>Acoraceae</taxon>
        <taxon>Acorus</taxon>
    </lineage>
</organism>
<dbReference type="PROSITE" id="PS50948">
    <property type="entry name" value="PAN"/>
    <property type="match status" value="1"/>
</dbReference>
<feature type="domain" description="Apple" evidence="3">
    <location>
        <begin position="87"/>
        <end position="150"/>
    </location>
</feature>
<dbReference type="InterPro" id="IPR000858">
    <property type="entry name" value="S_locus_glycoprot_dom"/>
</dbReference>
<evidence type="ECO:0000313" key="4">
    <source>
        <dbReference type="EMBL" id="KAK1283265.1"/>
    </source>
</evidence>
<keyword evidence="2" id="KW-1015">Disulfide bond</keyword>
<evidence type="ECO:0000259" key="3">
    <source>
        <dbReference type="PROSITE" id="PS50948"/>
    </source>
</evidence>
<accession>A0AAV9C3K3</accession>
<dbReference type="GO" id="GO:0048544">
    <property type="term" value="P:recognition of pollen"/>
    <property type="evidence" value="ECO:0007669"/>
    <property type="project" value="InterPro"/>
</dbReference>
<dbReference type="EMBL" id="JAUJYO010000021">
    <property type="protein sequence ID" value="KAK1283265.1"/>
    <property type="molecule type" value="Genomic_DNA"/>
</dbReference>
<sequence>MAHVAAAPAVRRTGEWNGQYFSLVPELTRNQVYNFTYSNSSKYITYSILDPSIVTHFVVDVSGQGKMWWLMSATKSILVWLQPRDQCDIYSYCGAFGVCRSIQDCKSACLSNCSCTAYAYGSGCFLWHGGLVNLQQVSDNSSDMGSIEDCKSACLSNCSCTACA</sequence>
<evidence type="ECO:0000256" key="1">
    <source>
        <dbReference type="ARBA" id="ARBA00022729"/>
    </source>
</evidence>
<dbReference type="Pfam" id="PF00954">
    <property type="entry name" value="S_locus_glycop"/>
    <property type="match status" value="1"/>
</dbReference>
<dbReference type="AlphaFoldDB" id="A0AAV9C3K3"/>
<evidence type="ECO:0000256" key="2">
    <source>
        <dbReference type="ARBA" id="ARBA00023157"/>
    </source>
</evidence>
<keyword evidence="4" id="KW-0808">Transferase</keyword>
<keyword evidence="4" id="KW-0418">Kinase</keyword>
<dbReference type="CDD" id="cd01098">
    <property type="entry name" value="PAN_AP_plant"/>
    <property type="match status" value="1"/>
</dbReference>
<name>A0AAV9C3K3_ACOCL</name>
<dbReference type="Proteomes" id="UP001180020">
    <property type="component" value="Unassembled WGS sequence"/>
</dbReference>
<keyword evidence="1" id="KW-0732">Signal</keyword>
<comment type="caution">
    <text evidence="4">The sequence shown here is derived from an EMBL/GenBank/DDBJ whole genome shotgun (WGS) entry which is preliminary data.</text>
</comment>